<dbReference type="SUPFAM" id="SSF48403">
    <property type="entry name" value="Ankyrin repeat"/>
    <property type="match status" value="1"/>
</dbReference>
<organism evidence="4 5">
    <name type="scientific">Symbiodinium natans</name>
    <dbReference type="NCBI Taxonomy" id="878477"/>
    <lineage>
        <taxon>Eukaryota</taxon>
        <taxon>Sar</taxon>
        <taxon>Alveolata</taxon>
        <taxon>Dinophyceae</taxon>
        <taxon>Suessiales</taxon>
        <taxon>Symbiodiniaceae</taxon>
        <taxon>Symbiodinium</taxon>
    </lineage>
</organism>
<sequence length="1426" mass="159002">MDQWYAFLIAVTLPRHLNRTEVAMVRLLLEVGAEKNARTFDGKTALHCATQNGYLEVVRLLVSFGADKDLPDANGETALFAASQRGQVQLVYFLLESGSDPNRCNCCGATPLIVASLAGHVQVIRLLLDAGVDVDFRASFGDTALILALTAGHTEIVSLLLGARADPAVRGTWATVAGARRLWLQRLGGVTLRLLGFCKLRELLRSGAVLVQAEVQEWKAPVEVGRTFRDGEGSVHIAVGSKKMMDGAAAGGRVGQPRLHERVRHVLVILVLLPTCAVALVRRHHNGMQATEEEAGMLFGLTQDGKVFFRPDNKDTAFVQLRGEPCGVWGQPIDVDASSRAIWVVCEKDYMTSKGVQWEHFLFAKWGWSTTNNHAGLVAHDARRADVGVSPFSQVTREGGNVVQLDADDDAMWGLDETGSILWRPAGDVGKHSRWMRVDGPPDISFKLIAADNNDDGTWLWCIDNEDRVWRRSPGDYHLSNMHSKWTHKDNQGLEFWPKPQGSVLKDLKANQGFAMGVDDKGNLLKRSIDGSDDGENVSPVHCWCVEPLAPRLSAVTDNGDHGLGFYFPSLQHKQEVSGTWVATANRWLELLTSRDDGHNADSPHEASQYFSYHCKPQEVDHCAGLDESITDFLQGWSKVSRKPWKTWDWAQLKDEYGHCSGSSNVCQRPLKHYGAFRERFMQNLFCCSLAGDDPGCESPICNAYDMTCPGSRLLTSDLDCTVYHSRDPGTLIQNMSLLAAERLKEHVDDEVPDLSVLFDVSLYGTWTWIPDEVFSRFDWPASSKSLFERVEGKEGAAVWVFRRKCTNSAREAILNKVKRIIHVGAEEITSENLDKLTVALQRFVGNLAEGKYGYGRHMREWDRLYQDFRAVSSVQREGYLTYAATLEVVGRQQVGLPTTFAEDVGRLVRQAAQAVAQPLAGVGCARWLLLPASRFKHILEDVGDVCLLYGSHPLARLPPAKRGNVLQDVVRGVLSQRFGEQAQSPEPELDINGRLRRRGAESYDFALGGRRIECKSAQLYWDRSVMAWMARFRNIKLNQDLFDDLYLALYSPDSLLILQHDLRTRMYSQGRLSEERGYAIQLRSGRNLAWKEGLEDIVQQLLCPGSNCQLIAMLSVPGPEVAAALERAEGGVAQHLTKQAYEGTPLQYASPTVRGLRVEAVAFDIDKLLNPDASFLRTCKEKSGHNSLKGLHSASADWLRDTCRIEVKHSRMSFNQTHQYWRCMFSDIKFASVKTGMAQYFDELWLAVFSPRGLHFFKHKAGFGMPADTAHARCAGGRIYVYGPKKQPDVNLALERILVNLCRGGCEPVDYQCMRQVSFLEQLAFIAQHIQVDVPEDISESTFNDDITAMLLKSGKYFDRLLEVDGPGYDEGRTARSRAMKTHGDNSVLWRVLETVHGSNHLGTVVNDMCSWDPASSLSMQPGST</sequence>
<feature type="repeat" description="ANK" evidence="3">
    <location>
        <begin position="41"/>
        <end position="73"/>
    </location>
</feature>
<dbReference type="SMART" id="SM00248">
    <property type="entry name" value="ANK"/>
    <property type="match status" value="5"/>
</dbReference>
<dbReference type="PRINTS" id="PR01415">
    <property type="entry name" value="ANKYRIN"/>
</dbReference>
<feature type="repeat" description="ANK" evidence="3">
    <location>
        <begin position="107"/>
        <end position="139"/>
    </location>
</feature>
<proteinExistence type="predicted"/>
<keyword evidence="2 3" id="KW-0040">ANK repeat</keyword>
<dbReference type="Pfam" id="PF12796">
    <property type="entry name" value="Ank_2"/>
    <property type="match status" value="1"/>
</dbReference>
<dbReference type="PROSITE" id="PS50088">
    <property type="entry name" value="ANK_REPEAT"/>
    <property type="match status" value="4"/>
</dbReference>
<feature type="repeat" description="ANK" evidence="3">
    <location>
        <begin position="74"/>
        <end position="106"/>
    </location>
</feature>
<comment type="caution">
    <text evidence="4">The sequence shown here is derived from an EMBL/GenBank/DDBJ whole genome shotgun (WGS) entry which is preliminary data.</text>
</comment>
<dbReference type="Gene3D" id="1.25.40.20">
    <property type="entry name" value="Ankyrin repeat-containing domain"/>
    <property type="match status" value="1"/>
</dbReference>
<dbReference type="PROSITE" id="PS50297">
    <property type="entry name" value="ANK_REP_REGION"/>
    <property type="match status" value="4"/>
</dbReference>
<protein>
    <submittedName>
        <fullName evidence="4">Kidins220 protein</fullName>
    </submittedName>
</protein>
<dbReference type="InterPro" id="IPR036770">
    <property type="entry name" value="Ankyrin_rpt-contain_sf"/>
</dbReference>
<evidence type="ECO:0000256" key="3">
    <source>
        <dbReference type="PROSITE-ProRule" id="PRU00023"/>
    </source>
</evidence>
<evidence type="ECO:0000313" key="5">
    <source>
        <dbReference type="Proteomes" id="UP000604046"/>
    </source>
</evidence>
<name>A0A812S5J2_9DINO</name>
<dbReference type="Pfam" id="PF13637">
    <property type="entry name" value="Ank_4"/>
    <property type="match status" value="1"/>
</dbReference>
<dbReference type="EMBL" id="CAJNDS010002412">
    <property type="protein sequence ID" value="CAE7464942.1"/>
    <property type="molecule type" value="Genomic_DNA"/>
</dbReference>
<keyword evidence="5" id="KW-1185">Reference proteome</keyword>
<evidence type="ECO:0000256" key="2">
    <source>
        <dbReference type="ARBA" id="ARBA00023043"/>
    </source>
</evidence>
<accession>A0A812S5J2</accession>
<dbReference type="InterPro" id="IPR002110">
    <property type="entry name" value="Ankyrin_rpt"/>
</dbReference>
<keyword evidence="1" id="KW-0677">Repeat</keyword>
<dbReference type="OrthoDB" id="416240at2759"/>
<reference evidence="4" key="1">
    <citation type="submission" date="2021-02" db="EMBL/GenBank/DDBJ databases">
        <authorList>
            <person name="Dougan E. K."/>
            <person name="Rhodes N."/>
            <person name="Thang M."/>
            <person name="Chan C."/>
        </authorList>
    </citation>
    <scope>NUCLEOTIDE SEQUENCE</scope>
</reference>
<dbReference type="PANTHER" id="PTHR24171">
    <property type="entry name" value="ANKYRIN REPEAT DOMAIN-CONTAINING PROTEIN 39-RELATED"/>
    <property type="match status" value="1"/>
</dbReference>
<feature type="repeat" description="ANK" evidence="3">
    <location>
        <begin position="140"/>
        <end position="172"/>
    </location>
</feature>
<dbReference type="PANTHER" id="PTHR24171:SF9">
    <property type="entry name" value="ANKYRIN REPEAT DOMAIN-CONTAINING PROTEIN 39"/>
    <property type="match status" value="1"/>
</dbReference>
<gene>
    <name evidence="4" type="primary">Kidins220</name>
    <name evidence="4" type="ORF">SNAT2548_LOCUS25979</name>
</gene>
<evidence type="ECO:0000256" key="1">
    <source>
        <dbReference type="ARBA" id="ARBA00022737"/>
    </source>
</evidence>
<evidence type="ECO:0000313" key="4">
    <source>
        <dbReference type="EMBL" id="CAE7464942.1"/>
    </source>
</evidence>
<dbReference type="Proteomes" id="UP000604046">
    <property type="component" value="Unassembled WGS sequence"/>
</dbReference>